<protein>
    <submittedName>
        <fullName evidence="1">Uncharacterized protein</fullName>
    </submittedName>
</protein>
<feature type="non-terminal residue" evidence="1">
    <location>
        <position position="1"/>
    </location>
</feature>
<evidence type="ECO:0000313" key="1">
    <source>
        <dbReference type="EMBL" id="KAL0197335.1"/>
    </source>
</evidence>
<reference evidence="1 2" key="1">
    <citation type="submission" date="2024-05" db="EMBL/GenBank/DDBJ databases">
        <title>Genome sequencing and assembly of Indian major carp, Cirrhinus mrigala (Hamilton, 1822).</title>
        <authorList>
            <person name="Mohindra V."/>
            <person name="Chowdhury L.M."/>
            <person name="Lal K."/>
            <person name="Jena J.K."/>
        </authorList>
    </citation>
    <scope>NUCLEOTIDE SEQUENCE [LARGE SCALE GENOMIC DNA]</scope>
    <source>
        <strain evidence="1">CM1030</strain>
        <tissue evidence="1">Blood</tissue>
    </source>
</reference>
<evidence type="ECO:0000313" key="2">
    <source>
        <dbReference type="Proteomes" id="UP001529510"/>
    </source>
</evidence>
<dbReference type="Proteomes" id="UP001529510">
    <property type="component" value="Unassembled WGS sequence"/>
</dbReference>
<comment type="caution">
    <text evidence="1">The sequence shown here is derived from an EMBL/GenBank/DDBJ whole genome shotgun (WGS) entry which is preliminary data.</text>
</comment>
<dbReference type="PANTHER" id="PTHR22955:SF67">
    <property type="entry name" value="ASPARTIC PUTATIVE DOMAIN-CONTAINING PROTEIN-RELATED"/>
    <property type="match status" value="1"/>
</dbReference>
<gene>
    <name evidence="1" type="ORF">M9458_005875</name>
</gene>
<proteinExistence type="predicted"/>
<organism evidence="1 2">
    <name type="scientific">Cirrhinus mrigala</name>
    <name type="common">Mrigala</name>
    <dbReference type="NCBI Taxonomy" id="683832"/>
    <lineage>
        <taxon>Eukaryota</taxon>
        <taxon>Metazoa</taxon>
        <taxon>Chordata</taxon>
        <taxon>Craniata</taxon>
        <taxon>Vertebrata</taxon>
        <taxon>Euteleostomi</taxon>
        <taxon>Actinopterygii</taxon>
        <taxon>Neopterygii</taxon>
        <taxon>Teleostei</taxon>
        <taxon>Ostariophysi</taxon>
        <taxon>Cypriniformes</taxon>
        <taxon>Cyprinidae</taxon>
        <taxon>Labeoninae</taxon>
        <taxon>Labeonini</taxon>
        <taxon>Cirrhinus</taxon>
    </lineage>
</organism>
<feature type="non-terminal residue" evidence="1">
    <location>
        <position position="274"/>
    </location>
</feature>
<accession>A0ABD0RGZ0</accession>
<dbReference type="PANTHER" id="PTHR22955">
    <property type="entry name" value="RETROTRANSPOSON"/>
    <property type="match status" value="1"/>
</dbReference>
<keyword evidence="2" id="KW-1185">Reference proteome</keyword>
<sequence length="274" mass="31358">PTGSVEVKKIQLLDNIDDRMCRDLCLSTYNTAEDIFQVFENRYENKSTTALKIIEDLGKIPILRANQPRKVIDLLQSMEKALDDLTELGNTGAINNPLVIKSIESKLPDNMKRDWLIFMVNPANGITPDNHFDDLLKFLKTQEEILEKLEQLGVSEKPEKKHLCMEKYASTRSTRKGACVVCGDDKHREKIFFCKRFKELKPGEKLNAVEKLGACKRCLVCYGEDDECRDITYLCRNRGCKKSNSPDHHFFLCLKGDFKRSEADKGGKPNGKRH</sequence>
<dbReference type="AlphaFoldDB" id="A0ABD0RGZ0"/>
<name>A0ABD0RGZ0_CIRMR</name>
<dbReference type="EMBL" id="JAMKFB020000003">
    <property type="protein sequence ID" value="KAL0197335.1"/>
    <property type="molecule type" value="Genomic_DNA"/>
</dbReference>